<gene>
    <name evidence="2" type="ORF">HNQ99_001438</name>
</gene>
<protein>
    <submittedName>
        <fullName evidence="2">Uncharacterized protein</fullName>
    </submittedName>
</protein>
<evidence type="ECO:0000313" key="3">
    <source>
        <dbReference type="Proteomes" id="UP000575068"/>
    </source>
</evidence>
<reference evidence="2 3" key="1">
    <citation type="submission" date="2020-08" db="EMBL/GenBank/DDBJ databases">
        <title>Genomic Encyclopedia of Type Strains, Phase IV (KMG-IV): sequencing the most valuable type-strain genomes for metagenomic binning, comparative biology and taxonomic classification.</title>
        <authorList>
            <person name="Goeker M."/>
        </authorList>
    </citation>
    <scope>NUCLEOTIDE SEQUENCE [LARGE SCALE GENOMIC DNA]</scope>
    <source>
        <strain evidence="2 3">DSM 7465</strain>
    </source>
</reference>
<keyword evidence="3" id="KW-1185">Reference proteome</keyword>
<feature type="compositionally biased region" description="Polar residues" evidence="1">
    <location>
        <begin position="50"/>
        <end position="60"/>
    </location>
</feature>
<comment type="caution">
    <text evidence="2">The sequence shown here is derived from an EMBL/GenBank/DDBJ whole genome shotgun (WGS) entry which is preliminary data.</text>
</comment>
<dbReference type="EMBL" id="JACHOV010000004">
    <property type="protein sequence ID" value="MBB4641134.1"/>
    <property type="molecule type" value="Genomic_DNA"/>
</dbReference>
<evidence type="ECO:0000313" key="2">
    <source>
        <dbReference type="EMBL" id="MBB4641134.1"/>
    </source>
</evidence>
<evidence type="ECO:0000256" key="1">
    <source>
        <dbReference type="SAM" id="MobiDB-lite"/>
    </source>
</evidence>
<name>A0A840HUI5_9SPHN</name>
<accession>A0A840HUI5</accession>
<sequence>MNWQSNNSKPPAFNRATNQAKATLEASVSRLNMLSPKKARPSDMPYKPPTNRSPIQHSML</sequence>
<feature type="compositionally biased region" description="Polar residues" evidence="1">
    <location>
        <begin position="1"/>
        <end position="21"/>
    </location>
</feature>
<organism evidence="2 3">
    <name type="scientific">Rhizorhapis suberifaciens</name>
    <name type="common">corky root of lettuce</name>
    <dbReference type="NCBI Taxonomy" id="13656"/>
    <lineage>
        <taxon>Bacteria</taxon>
        <taxon>Pseudomonadati</taxon>
        <taxon>Pseudomonadota</taxon>
        <taxon>Alphaproteobacteria</taxon>
        <taxon>Sphingomonadales</taxon>
        <taxon>Sphingomonadaceae</taxon>
        <taxon>Rhizorhapis</taxon>
    </lineage>
</organism>
<dbReference type="Proteomes" id="UP000575068">
    <property type="component" value="Unassembled WGS sequence"/>
</dbReference>
<feature type="region of interest" description="Disordered" evidence="1">
    <location>
        <begin position="1"/>
        <end position="60"/>
    </location>
</feature>
<dbReference type="AlphaFoldDB" id="A0A840HUI5"/>
<proteinExistence type="predicted"/>